<reference evidence="1" key="1">
    <citation type="submission" date="2023-04" db="EMBL/GenBank/DDBJ databases">
        <title>Aspergillus oryzae NBRC 4228.</title>
        <authorList>
            <person name="Ichikawa N."/>
            <person name="Sato H."/>
            <person name="Tonouchi N."/>
        </authorList>
    </citation>
    <scope>NUCLEOTIDE SEQUENCE</scope>
    <source>
        <strain evidence="1">NBRC 4228</strain>
    </source>
</reference>
<evidence type="ECO:0000313" key="1">
    <source>
        <dbReference type="EMBL" id="GMG29251.1"/>
    </source>
</evidence>
<dbReference type="EMBL" id="BSYA01000054">
    <property type="protein sequence ID" value="GMG29251.1"/>
    <property type="molecule type" value="Genomic_DNA"/>
</dbReference>
<protein>
    <submittedName>
        <fullName evidence="1">Unnamed protein product</fullName>
    </submittedName>
</protein>
<sequence>MFDHSKTPRIDLNPFQQKSRCVGYGTLTLRIQETAKRIHVRSIPAPIWEILSNQWPPKTSHWPLGDVS</sequence>
<accession>A0AAN5BWB7</accession>
<evidence type="ECO:0000313" key="2">
    <source>
        <dbReference type="Proteomes" id="UP001165205"/>
    </source>
</evidence>
<organism evidence="1 2">
    <name type="scientific">Aspergillus oryzae</name>
    <name type="common">Yellow koji mold</name>
    <dbReference type="NCBI Taxonomy" id="5062"/>
    <lineage>
        <taxon>Eukaryota</taxon>
        <taxon>Fungi</taxon>
        <taxon>Dikarya</taxon>
        <taxon>Ascomycota</taxon>
        <taxon>Pezizomycotina</taxon>
        <taxon>Eurotiomycetes</taxon>
        <taxon>Eurotiomycetidae</taxon>
        <taxon>Eurotiales</taxon>
        <taxon>Aspergillaceae</taxon>
        <taxon>Aspergillus</taxon>
        <taxon>Aspergillus subgen. Circumdati</taxon>
    </lineage>
</organism>
<comment type="caution">
    <text evidence="1">The sequence shown here is derived from an EMBL/GenBank/DDBJ whole genome shotgun (WGS) entry which is preliminary data.</text>
</comment>
<dbReference type="AlphaFoldDB" id="A0AAN5BWB7"/>
<gene>
    <name evidence="1" type="ORF">Aory04_000553100</name>
</gene>
<dbReference type="Proteomes" id="UP001165205">
    <property type="component" value="Unassembled WGS sequence"/>
</dbReference>
<proteinExistence type="predicted"/>
<name>A0AAN5BWB7_ASPOZ</name>